<dbReference type="PANTHER" id="PTHR19818">
    <property type="entry name" value="ZINC FINGER PROTEIN ZIC AND GLI"/>
    <property type="match status" value="1"/>
</dbReference>
<dbReference type="PROSITE" id="PS50157">
    <property type="entry name" value="ZINC_FINGER_C2H2_2"/>
    <property type="match status" value="10"/>
</dbReference>
<keyword evidence="1" id="KW-0479">Metal-binding</keyword>
<feature type="domain" description="C2H2-type" evidence="7">
    <location>
        <begin position="294"/>
        <end position="324"/>
    </location>
</feature>
<dbReference type="FunFam" id="3.30.160.60:FF:000125">
    <property type="entry name" value="Putative zinc finger protein 143"/>
    <property type="match status" value="1"/>
</dbReference>
<dbReference type="AlphaFoldDB" id="A0A7R9KN50"/>
<evidence type="ECO:0000313" key="9">
    <source>
        <dbReference type="Proteomes" id="UP000759131"/>
    </source>
</evidence>
<evidence type="ECO:0000256" key="5">
    <source>
        <dbReference type="PROSITE-ProRule" id="PRU00042"/>
    </source>
</evidence>
<keyword evidence="9" id="KW-1185">Reference proteome</keyword>
<dbReference type="GO" id="GO:0000981">
    <property type="term" value="F:DNA-binding transcription factor activity, RNA polymerase II-specific"/>
    <property type="evidence" value="ECO:0007669"/>
    <property type="project" value="TreeGrafter"/>
</dbReference>
<protein>
    <recommendedName>
        <fullName evidence="7">C2H2-type domain-containing protein</fullName>
    </recommendedName>
</protein>
<feature type="region of interest" description="Disordered" evidence="6">
    <location>
        <begin position="139"/>
        <end position="199"/>
    </location>
</feature>
<name>A0A7R9KN50_9ACAR</name>
<dbReference type="GO" id="GO:0000978">
    <property type="term" value="F:RNA polymerase II cis-regulatory region sequence-specific DNA binding"/>
    <property type="evidence" value="ECO:0007669"/>
    <property type="project" value="TreeGrafter"/>
</dbReference>
<evidence type="ECO:0000313" key="8">
    <source>
        <dbReference type="EMBL" id="CAD7626200.1"/>
    </source>
</evidence>
<dbReference type="OrthoDB" id="2687452at2759"/>
<feature type="domain" description="C2H2-type" evidence="7">
    <location>
        <begin position="50"/>
        <end position="79"/>
    </location>
</feature>
<dbReference type="GO" id="GO:0008270">
    <property type="term" value="F:zinc ion binding"/>
    <property type="evidence" value="ECO:0007669"/>
    <property type="project" value="UniProtKB-KW"/>
</dbReference>
<reference evidence="8" key="1">
    <citation type="submission" date="2020-11" db="EMBL/GenBank/DDBJ databases">
        <authorList>
            <person name="Tran Van P."/>
        </authorList>
    </citation>
    <scope>NUCLEOTIDE SEQUENCE</scope>
</reference>
<feature type="compositionally biased region" description="Polar residues" evidence="6">
    <location>
        <begin position="166"/>
        <end position="175"/>
    </location>
</feature>
<dbReference type="InterPro" id="IPR050329">
    <property type="entry name" value="GLI_C2H2-zinc-finger"/>
</dbReference>
<accession>A0A7R9KN50</accession>
<dbReference type="Pfam" id="PF00096">
    <property type="entry name" value="zf-C2H2"/>
    <property type="match status" value="4"/>
</dbReference>
<dbReference type="GO" id="GO:0005634">
    <property type="term" value="C:nucleus"/>
    <property type="evidence" value="ECO:0007669"/>
    <property type="project" value="UniProtKB-ARBA"/>
</dbReference>
<dbReference type="InterPro" id="IPR013087">
    <property type="entry name" value="Znf_C2H2_type"/>
</dbReference>
<feature type="compositionally biased region" description="Basic residues" evidence="6">
    <location>
        <begin position="116"/>
        <end position="125"/>
    </location>
</feature>
<dbReference type="FunFam" id="3.30.160.60:FF:000446">
    <property type="entry name" value="Zinc finger protein"/>
    <property type="match status" value="1"/>
</dbReference>
<dbReference type="PROSITE" id="PS00028">
    <property type="entry name" value="ZINC_FINGER_C2H2_1"/>
    <property type="match status" value="8"/>
</dbReference>
<sequence length="508" mass="59038">MVRHRVLEHGFERRVKPKSFACLWPGCDYRTTNNHILSLHQNTHTGARPYQCQWPDCGKAFPIPKSLKDHMNIHNNLKPHACHWPGYKQHFRLLSLRLDQLSDKQTEQTIGSQKPQQKRVYKKRKTSEIVVKREDNDFGGEVVTNNEDSDQTKANQNTKVVKQRTSHFNDNNINPKATEEDKSWKPSTTTKSGYKTGRRRRLKHTYRLLNAKPYRCDRCDYRCKTASALRVHQSSHDNPITAAKRQLRADFERRCRIAGTGQYRCAEIGCGREFKDYDAIRSHIKGVHETVPTHACDQPSCGKVFKTKNGLSQHIKNVHNRERPFRCPHDGCDGRFYSQSHLDAHLVVHQTARPFLCDHEGCGKSFKSHIHLKFHKVRHSGQRTFRCTVDGCDARFFTHKQMAKHRVLEHGFERRVIPKSFACMWPGCDYRTANNYSLSLHQNTHTGARPYPCEWPDCGKAFPTPKGLKDHMNIHNNHKPYACHWPGCQYRCANSGNIVKHYKQVHQK</sequence>
<dbReference type="EMBL" id="OC858229">
    <property type="protein sequence ID" value="CAD7626200.1"/>
    <property type="molecule type" value="Genomic_DNA"/>
</dbReference>
<dbReference type="Gene3D" id="3.30.160.60">
    <property type="entry name" value="Classic Zinc Finger"/>
    <property type="match status" value="9"/>
</dbReference>
<keyword evidence="4" id="KW-0862">Zinc</keyword>
<dbReference type="InterPro" id="IPR036236">
    <property type="entry name" value="Znf_C2H2_sf"/>
</dbReference>
<feature type="domain" description="C2H2-type" evidence="7">
    <location>
        <begin position="451"/>
        <end position="480"/>
    </location>
</feature>
<feature type="domain" description="C2H2-type" evidence="7">
    <location>
        <begin position="421"/>
        <end position="450"/>
    </location>
</feature>
<feature type="domain" description="C2H2-type" evidence="7">
    <location>
        <begin position="325"/>
        <end position="354"/>
    </location>
</feature>
<feature type="region of interest" description="Disordered" evidence="6">
    <location>
        <begin position="106"/>
        <end position="125"/>
    </location>
</feature>
<keyword evidence="3 5" id="KW-0863">Zinc-finger</keyword>
<evidence type="ECO:0000256" key="2">
    <source>
        <dbReference type="ARBA" id="ARBA00022737"/>
    </source>
</evidence>
<gene>
    <name evidence="8" type="ORF">OSB1V03_LOCUS6633</name>
</gene>
<feature type="domain" description="C2H2-type" evidence="7">
    <location>
        <begin position="263"/>
        <end position="288"/>
    </location>
</feature>
<evidence type="ECO:0000256" key="6">
    <source>
        <dbReference type="SAM" id="MobiDB-lite"/>
    </source>
</evidence>
<dbReference type="SUPFAM" id="SSF57667">
    <property type="entry name" value="beta-beta-alpha zinc fingers"/>
    <property type="match status" value="5"/>
</dbReference>
<dbReference type="PANTHER" id="PTHR19818:SF139">
    <property type="entry name" value="PAIR-RULE PROTEIN ODD-PAIRED"/>
    <property type="match status" value="1"/>
</dbReference>
<dbReference type="FunFam" id="3.30.160.60:FF:002343">
    <property type="entry name" value="Zinc finger protein 33A"/>
    <property type="match status" value="1"/>
</dbReference>
<feature type="domain" description="C2H2-type" evidence="7">
    <location>
        <begin position="214"/>
        <end position="241"/>
    </location>
</feature>
<dbReference type="EMBL" id="CAJPIZ010003654">
    <property type="protein sequence ID" value="CAG2106630.1"/>
    <property type="molecule type" value="Genomic_DNA"/>
</dbReference>
<dbReference type="SMART" id="SM00355">
    <property type="entry name" value="ZnF_C2H2"/>
    <property type="match status" value="11"/>
</dbReference>
<feature type="domain" description="C2H2-type" evidence="7">
    <location>
        <begin position="355"/>
        <end position="384"/>
    </location>
</feature>
<feature type="domain" description="C2H2-type" evidence="7">
    <location>
        <begin position="20"/>
        <end position="49"/>
    </location>
</feature>
<organism evidence="8">
    <name type="scientific">Medioppia subpectinata</name>
    <dbReference type="NCBI Taxonomy" id="1979941"/>
    <lineage>
        <taxon>Eukaryota</taxon>
        <taxon>Metazoa</taxon>
        <taxon>Ecdysozoa</taxon>
        <taxon>Arthropoda</taxon>
        <taxon>Chelicerata</taxon>
        <taxon>Arachnida</taxon>
        <taxon>Acari</taxon>
        <taxon>Acariformes</taxon>
        <taxon>Sarcoptiformes</taxon>
        <taxon>Oribatida</taxon>
        <taxon>Brachypylina</taxon>
        <taxon>Oppioidea</taxon>
        <taxon>Oppiidae</taxon>
        <taxon>Medioppia</taxon>
    </lineage>
</organism>
<evidence type="ECO:0000259" key="7">
    <source>
        <dbReference type="PROSITE" id="PS50157"/>
    </source>
</evidence>
<dbReference type="Proteomes" id="UP000759131">
    <property type="component" value="Unassembled WGS sequence"/>
</dbReference>
<feature type="domain" description="C2H2-type" evidence="7">
    <location>
        <begin position="385"/>
        <end position="415"/>
    </location>
</feature>
<dbReference type="GO" id="GO:0045944">
    <property type="term" value="P:positive regulation of transcription by RNA polymerase II"/>
    <property type="evidence" value="ECO:0007669"/>
    <property type="project" value="UniProtKB-ARBA"/>
</dbReference>
<keyword evidence="2" id="KW-0677">Repeat</keyword>
<evidence type="ECO:0000256" key="3">
    <source>
        <dbReference type="ARBA" id="ARBA00022771"/>
    </source>
</evidence>
<evidence type="ECO:0000256" key="1">
    <source>
        <dbReference type="ARBA" id="ARBA00022723"/>
    </source>
</evidence>
<proteinExistence type="predicted"/>
<evidence type="ECO:0000256" key="4">
    <source>
        <dbReference type="ARBA" id="ARBA00022833"/>
    </source>
</evidence>